<feature type="domain" description="Polysaccharide pyruvyl transferase" evidence="1">
    <location>
        <begin position="41"/>
        <end position="279"/>
    </location>
</feature>
<reference evidence="2 3" key="1">
    <citation type="submission" date="2017-04" db="EMBL/GenBank/DDBJ databases">
        <title>The genome sequence of Weissella cibaria isolated from wild Drosophila.</title>
        <authorList>
            <person name="Ricks N.J."/>
            <person name="Carroll C."/>
            <person name="Walters A."/>
            <person name="Newell P.D."/>
            <person name="Chaston J.M."/>
        </authorList>
    </citation>
    <scope>NUCLEOTIDE SEQUENCE [LARGE SCALE GENOMIC DNA]</scope>
    <source>
        <strain evidence="2 3">DmW_103</strain>
    </source>
</reference>
<name>A0A1X4JP58_9LACO</name>
<dbReference type="Pfam" id="PF04230">
    <property type="entry name" value="PS_pyruv_trans"/>
    <property type="match status" value="1"/>
</dbReference>
<dbReference type="Proteomes" id="UP000193588">
    <property type="component" value="Unassembled WGS sequence"/>
</dbReference>
<dbReference type="RefSeq" id="WP_085637341.1">
    <property type="nucleotide sequence ID" value="NZ_CP027427.1"/>
</dbReference>
<organism evidence="2 3">
    <name type="scientific">Weissella cibaria</name>
    <dbReference type="NCBI Taxonomy" id="137591"/>
    <lineage>
        <taxon>Bacteria</taxon>
        <taxon>Bacillati</taxon>
        <taxon>Bacillota</taxon>
        <taxon>Bacilli</taxon>
        <taxon>Lactobacillales</taxon>
        <taxon>Lactobacillaceae</taxon>
        <taxon>Weissella</taxon>
    </lineage>
</organism>
<sequence length="343" mass="39598">MRYKVKYFVQKAFWRILVPKDLKIEADKKVFVFIGTPLHGNLGDQAISEATNRMLQSKNRLTFEVSCKDIPASIPYLKRNLNNDSILVLQGGGSFGDLYQREAEYRRVIIKNFPNNRIIVFPQSTFFENDDFLRKEVLFYKKYKNVVIAARDEKSYAFLKEKFENKIILSPDIVMSLEISNDNGANRKGVITLFRQDKEKSVSNELRVLIDEQVRQCYKDVEESDTVIEGEVSKKDRLIILQDLWNRLAQRELIITDRLHGMVFGYITKTPTLVLKNNNGKIGAAYESWLSSCNWVEYWNPATESLISARRKIMSKSINSESMHMTMASGYGNLVSLLESEGD</sequence>
<dbReference type="InterPro" id="IPR007345">
    <property type="entry name" value="Polysacch_pyruvyl_Trfase"/>
</dbReference>
<evidence type="ECO:0000313" key="3">
    <source>
        <dbReference type="Proteomes" id="UP000193588"/>
    </source>
</evidence>
<dbReference type="EMBL" id="NDXJ01000002">
    <property type="protein sequence ID" value="OSP90501.1"/>
    <property type="molecule type" value="Genomic_DNA"/>
</dbReference>
<accession>A0A1X4JP58</accession>
<evidence type="ECO:0000313" key="2">
    <source>
        <dbReference type="EMBL" id="OSP90501.1"/>
    </source>
</evidence>
<comment type="caution">
    <text evidence="2">The sequence shown here is derived from an EMBL/GenBank/DDBJ whole genome shotgun (WGS) entry which is preliminary data.</text>
</comment>
<dbReference type="AlphaFoldDB" id="A0A1X4JP58"/>
<gene>
    <name evidence="2" type="ORF">B9D04_01745</name>
</gene>
<evidence type="ECO:0000259" key="1">
    <source>
        <dbReference type="Pfam" id="PF04230"/>
    </source>
</evidence>
<protein>
    <recommendedName>
        <fullName evidence="1">Polysaccharide pyruvyl transferase domain-containing protein</fullName>
    </recommendedName>
</protein>
<proteinExistence type="predicted"/>